<dbReference type="GO" id="GO:0003899">
    <property type="term" value="F:DNA-directed RNA polymerase activity"/>
    <property type="evidence" value="ECO:0007669"/>
    <property type="project" value="UniProtKB-UniRule"/>
</dbReference>
<reference evidence="16 17" key="1">
    <citation type="submission" date="2017-06" db="EMBL/GenBank/DDBJ databases">
        <title>Investigating the central metabolism of Clostridium thermosuccinogenes.</title>
        <authorList>
            <person name="Koendjbiharie J.G."/>
            <person name="van Kranenburg R."/>
        </authorList>
    </citation>
    <scope>NUCLEOTIDE SEQUENCE [LARGE SCALE GENOMIC DNA]</scope>
    <source>
        <strain evidence="16 17">DSM 5806</strain>
    </source>
</reference>
<comment type="catalytic activity">
    <reaction evidence="6 7 9">
        <text>RNA(n) + a ribonucleoside 5'-triphosphate = RNA(n+1) + diphosphate</text>
        <dbReference type="Rhea" id="RHEA:21248"/>
        <dbReference type="Rhea" id="RHEA-COMP:14527"/>
        <dbReference type="Rhea" id="RHEA-COMP:17342"/>
        <dbReference type="ChEBI" id="CHEBI:33019"/>
        <dbReference type="ChEBI" id="CHEBI:61557"/>
        <dbReference type="ChEBI" id="CHEBI:140395"/>
        <dbReference type="EC" id="2.7.7.6"/>
    </reaction>
</comment>
<proteinExistence type="inferred from homology"/>
<evidence type="ECO:0000256" key="7">
    <source>
        <dbReference type="HAMAP-Rule" id="MF_01321"/>
    </source>
</evidence>
<dbReference type="FunFam" id="3.90.1800.10:FF:000001">
    <property type="entry name" value="DNA-directed RNA polymerase subunit beta"/>
    <property type="match status" value="1"/>
</dbReference>
<feature type="domain" description="RNA polymerase Rpb2" evidence="12">
    <location>
        <begin position="386"/>
        <end position="429"/>
    </location>
</feature>
<evidence type="ECO:0000259" key="10">
    <source>
        <dbReference type="Pfam" id="PF00562"/>
    </source>
</evidence>
<dbReference type="Gene3D" id="3.90.1110.10">
    <property type="entry name" value="RNA polymerase Rpb2, domain 2"/>
    <property type="match status" value="1"/>
</dbReference>
<dbReference type="Gene3D" id="3.90.1800.10">
    <property type="entry name" value="RNA polymerase alpha subunit dimerisation domain"/>
    <property type="match status" value="1"/>
</dbReference>
<evidence type="ECO:0000256" key="9">
    <source>
        <dbReference type="RuleBase" id="RU363031"/>
    </source>
</evidence>
<dbReference type="Pfam" id="PF04561">
    <property type="entry name" value="RNA_pol_Rpb2_2"/>
    <property type="match status" value="2"/>
</dbReference>
<dbReference type="InterPro" id="IPR019462">
    <property type="entry name" value="DNA-dir_RNA_pol_bsu_external_1"/>
</dbReference>
<evidence type="ECO:0000313" key="16">
    <source>
        <dbReference type="EMBL" id="PNU00065.1"/>
    </source>
</evidence>
<keyword evidence="3 7" id="KW-0808">Transferase</keyword>
<dbReference type="InterPro" id="IPR010243">
    <property type="entry name" value="RNA_pol_bsu_bac"/>
</dbReference>
<dbReference type="InterPro" id="IPR007642">
    <property type="entry name" value="RNA_pol_Rpb2_2"/>
</dbReference>
<keyword evidence="2 7" id="KW-0240">DNA-directed RNA polymerase</keyword>
<dbReference type="KEGG" id="cthd:CDO33_15560"/>
<evidence type="ECO:0000256" key="2">
    <source>
        <dbReference type="ARBA" id="ARBA00022478"/>
    </source>
</evidence>
<dbReference type="RefSeq" id="WP_103081001.1">
    <property type="nucleotide sequence ID" value="NZ_CP021850.1"/>
</dbReference>
<dbReference type="InterPro" id="IPR007645">
    <property type="entry name" value="RNA_pol_Rpb2_3"/>
</dbReference>
<evidence type="ECO:0000313" key="17">
    <source>
        <dbReference type="Proteomes" id="UP000236151"/>
    </source>
</evidence>
<dbReference type="OrthoDB" id="9803954at2"/>
<dbReference type="InterPro" id="IPR007641">
    <property type="entry name" value="RNA_pol_Rpb2_7"/>
</dbReference>
<dbReference type="Pfam" id="PF04563">
    <property type="entry name" value="RNA_pol_Rpb2_1"/>
    <property type="match status" value="1"/>
</dbReference>
<gene>
    <name evidence="7 16" type="primary">rpoB</name>
    <name evidence="16" type="ORF">CDQ84_06925</name>
</gene>
<dbReference type="Pfam" id="PF04560">
    <property type="entry name" value="RNA_pol_Rpb2_7"/>
    <property type="match status" value="1"/>
</dbReference>
<evidence type="ECO:0000259" key="14">
    <source>
        <dbReference type="Pfam" id="PF04565"/>
    </source>
</evidence>
<dbReference type="Gene3D" id="2.40.50.150">
    <property type="match status" value="1"/>
</dbReference>
<evidence type="ECO:0000256" key="8">
    <source>
        <dbReference type="RuleBase" id="RU000434"/>
    </source>
</evidence>
<evidence type="ECO:0000256" key="3">
    <source>
        <dbReference type="ARBA" id="ARBA00022679"/>
    </source>
</evidence>
<evidence type="ECO:0000259" key="15">
    <source>
        <dbReference type="Pfam" id="PF10385"/>
    </source>
</evidence>
<comment type="function">
    <text evidence="1 7 9">DNA-dependent RNA polymerase catalyzes the transcription of DNA into RNA using the four ribonucleoside triphosphates as substrates.</text>
</comment>
<comment type="subunit">
    <text evidence="7 9">The RNAP catalytic core consists of 2 alpha, 1 beta, 1 beta' and 1 omega subunit. When a sigma factor is associated with the core the holoenzyme is formed, which can initiate transcription.</text>
</comment>
<dbReference type="InterPro" id="IPR014724">
    <property type="entry name" value="RNA_pol_RPB2_OB-fold"/>
</dbReference>
<dbReference type="CDD" id="cd00653">
    <property type="entry name" value="RNA_pol_B_RPB2"/>
    <property type="match status" value="1"/>
</dbReference>
<dbReference type="PANTHER" id="PTHR20856">
    <property type="entry name" value="DNA-DIRECTED RNA POLYMERASE I SUBUNIT 2"/>
    <property type="match status" value="1"/>
</dbReference>
<dbReference type="InterPro" id="IPR007644">
    <property type="entry name" value="RNA_pol_bsu_protrusion"/>
</dbReference>
<dbReference type="InterPro" id="IPR007121">
    <property type="entry name" value="RNA_pol_bsu_CS"/>
</dbReference>
<evidence type="ECO:0000259" key="12">
    <source>
        <dbReference type="Pfam" id="PF04561"/>
    </source>
</evidence>
<dbReference type="Pfam" id="PF00562">
    <property type="entry name" value="RNA_pol_Rpb2_6"/>
    <property type="match status" value="1"/>
</dbReference>
<dbReference type="GO" id="GO:0003677">
    <property type="term" value="F:DNA binding"/>
    <property type="evidence" value="ECO:0007669"/>
    <property type="project" value="UniProtKB-UniRule"/>
</dbReference>
<evidence type="ECO:0000259" key="11">
    <source>
        <dbReference type="Pfam" id="PF04560"/>
    </source>
</evidence>
<comment type="similarity">
    <text evidence="7 8">Belongs to the RNA polymerase beta chain family.</text>
</comment>
<dbReference type="GO" id="GO:0006351">
    <property type="term" value="P:DNA-templated transcription"/>
    <property type="evidence" value="ECO:0007669"/>
    <property type="project" value="UniProtKB-UniRule"/>
</dbReference>
<name>A0A2K2FH48_9CLOT</name>
<feature type="domain" description="RNA polymerase beta subunit protrusion" evidence="13">
    <location>
        <begin position="26"/>
        <end position="473"/>
    </location>
</feature>
<dbReference type="EC" id="2.7.7.6" evidence="7 9"/>
<dbReference type="InterPro" id="IPR015712">
    <property type="entry name" value="DNA-dir_RNA_pol_su2"/>
</dbReference>
<organism evidence="16 17">
    <name type="scientific">Clostridium thermosuccinogenes</name>
    <dbReference type="NCBI Taxonomy" id="84032"/>
    <lineage>
        <taxon>Bacteria</taxon>
        <taxon>Bacillati</taxon>
        <taxon>Bacillota</taxon>
        <taxon>Clostridia</taxon>
        <taxon>Eubacteriales</taxon>
        <taxon>Clostridiaceae</taxon>
        <taxon>Clostridium</taxon>
    </lineage>
</organism>
<dbReference type="Pfam" id="PF04565">
    <property type="entry name" value="RNA_pol_Rpb2_3"/>
    <property type="match status" value="1"/>
</dbReference>
<keyword evidence="4 7" id="KW-0548">Nucleotidyltransferase</keyword>
<dbReference type="Pfam" id="PF10385">
    <property type="entry name" value="RNA_pol_Rpb2_45"/>
    <property type="match status" value="1"/>
</dbReference>
<keyword evidence="17" id="KW-1185">Reference proteome</keyword>
<dbReference type="SUPFAM" id="SSF64484">
    <property type="entry name" value="beta and beta-prime subunits of DNA dependent RNA-polymerase"/>
    <property type="match status" value="1"/>
</dbReference>
<feature type="domain" description="DNA-directed RNA polymerase beta subunit external 1" evidence="15">
    <location>
        <begin position="566"/>
        <end position="633"/>
    </location>
</feature>
<dbReference type="InterPro" id="IPR042107">
    <property type="entry name" value="DNA-dir_RNA_pol_bsu_ext_1_sf"/>
</dbReference>
<keyword evidence="5 7" id="KW-0804">Transcription</keyword>
<evidence type="ECO:0000256" key="6">
    <source>
        <dbReference type="ARBA" id="ARBA00048552"/>
    </source>
</evidence>
<dbReference type="AlphaFoldDB" id="A0A2K2FH48"/>
<evidence type="ECO:0000256" key="1">
    <source>
        <dbReference type="ARBA" id="ARBA00004026"/>
    </source>
</evidence>
<evidence type="ECO:0000259" key="13">
    <source>
        <dbReference type="Pfam" id="PF04563"/>
    </source>
</evidence>
<feature type="domain" description="RNA polymerase Rpb2" evidence="12">
    <location>
        <begin position="139"/>
        <end position="282"/>
    </location>
</feature>
<dbReference type="InterPro" id="IPR037034">
    <property type="entry name" value="RNA_pol_Rpb2_2_sf"/>
</dbReference>
<feature type="domain" description="RNA polymerase Rpb2" evidence="14">
    <location>
        <begin position="488"/>
        <end position="556"/>
    </location>
</feature>
<dbReference type="Gene3D" id="3.90.1100.10">
    <property type="match status" value="1"/>
</dbReference>
<dbReference type="InterPro" id="IPR037033">
    <property type="entry name" value="DNA-dir_RNAP_su2_hyb_sf"/>
</dbReference>
<evidence type="ECO:0000256" key="4">
    <source>
        <dbReference type="ARBA" id="ARBA00022695"/>
    </source>
</evidence>
<dbReference type="Gene3D" id="2.30.150.10">
    <property type="entry name" value="DNA-directed RNA polymerase, beta subunit, external 1 domain"/>
    <property type="match status" value="1"/>
</dbReference>
<feature type="domain" description="RNA polymerase Rpb2" evidence="11">
    <location>
        <begin position="1082"/>
        <end position="1157"/>
    </location>
</feature>
<accession>A0A2K2FH48</accession>
<dbReference type="InterPro" id="IPR007120">
    <property type="entry name" value="DNA-dir_RNAP_su2_dom"/>
</dbReference>
<dbReference type="GO" id="GO:0032549">
    <property type="term" value="F:ribonucleoside binding"/>
    <property type="evidence" value="ECO:0007669"/>
    <property type="project" value="InterPro"/>
</dbReference>
<sequence length="1244" mass="139431">MVHPVRLGKNIRMSYSKIDEVLDMPNLIEIQKNSYKNFLEEGLMEVFRDVSPITDYTGNLILEFVSYSLDEPPKYSVEECKERDTTYSAPLKVKVRLINKETGEVKEQEIFMGDFPLMTDNGTFVINGAERVIVSQLVRSPGIYYAMKFDRVGKKLYSNTVIPNRGAWLEYETDSNDILSVRIDRTRKLPITVLLRALGYGTDMEIMELLGEDDRILATIQKDNSKTEEEGLLEIYKRLRPGEPPTVESARSLLNGLFFDPKRYDLAKVGRFKFNKKLSLAARITGLKAGESIVNPHTGEIIVEEGEYISAEKANAVQNSGVNVVYIDIEGKKVKVIGNGTVDINAFIDFDVKDIGITEKVRYSVLMDILQQNDTPESIKKALKENIHELIPKHITPEDIISSINYIVHLNYGIGETDDIDHLGNRRLRSVGELLQNQFRIGLARMERVVRERMTIQDIDIVTPQALINIRPVAAAIKEFFGSSQLSQFMDQTNPLAELTHKRRLSALGPGGLSRERAGFEVRDVHYSHYGRMCPIETPEGPNIGLIGSLSTYARINEYGFIEAPYRKVDKEKGVVTDEIVYLTADEEDKYIIAQANEPLDENGRFINKRVVARYKDEIMQYDAERIDYMDVSPQQIVSVATAMIPFLENDDANRALMGSNMQRQAVPLIKPQAPIVGTGIEYKAARDSGVVVLAKNAGVVEKVSARSIIIRTKDGKRDEYKLLKYLRSNQSTCINQRPIVRKGDVVEAGDVIADGPSTENGEIGLGKNVLIGFMTWEGYNYEDAVLISEKMVKDDVFTSIHIEEYEAEARDTKLGPEEITRDIPNVGEDALKDLDERGIIRIGAEVRAGDILVGKVTPKGETELTAEERLLRAIFGEKAREVRDTSLKVPHGEYGIIVDVKVFTRENGDELPPGVNELVRVYIAQKRKISVGDKMAGRHGNKGVISRILPEEDMPFLPDGTPLEIVLNPLGVPSRMNIGQVLEVHLGYAAKALGWKIATPVFDGATEQDIVETLRKAGLAEDGKTVLYDGRTGEPFDNRVTVGYMYFMKLAHLVDDKIHARSTGPYSLVTQQPLGGKAQFGGQRFGEMEVWALEAYGAAYTLQEILTVKSDDVVGRVKTYEAIVKGENVPEPGIPESFKVLIKELQSLALDVKVYSEDKEEITIKESVDDDIEELNVNIEGREDEEAIPDYDDVAEDSMDDDIELDDFDLEDIGTDDNLDENLVDDLFSDDDFKDDDDIDDDF</sequence>
<comment type="caution">
    <text evidence="16">The sequence shown here is derived from an EMBL/GenBank/DDBJ whole genome shotgun (WGS) entry which is preliminary data.</text>
</comment>
<dbReference type="Gene3D" id="2.40.270.10">
    <property type="entry name" value="DNA-directed RNA polymerase, subunit 2, domain 6"/>
    <property type="match status" value="1"/>
</dbReference>
<dbReference type="NCBIfam" id="NF001616">
    <property type="entry name" value="PRK00405.1"/>
    <property type="match status" value="1"/>
</dbReference>
<dbReference type="Proteomes" id="UP000236151">
    <property type="component" value="Unassembled WGS sequence"/>
</dbReference>
<dbReference type="NCBIfam" id="TIGR02013">
    <property type="entry name" value="rpoB"/>
    <property type="match status" value="1"/>
</dbReference>
<dbReference type="PROSITE" id="PS01166">
    <property type="entry name" value="RNA_POL_BETA"/>
    <property type="match status" value="1"/>
</dbReference>
<protein>
    <recommendedName>
        <fullName evidence="7 9">DNA-directed RNA polymerase subunit beta</fullName>
        <shortName evidence="7">RNAP subunit beta</shortName>
        <ecNumber evidence="7 9">2.7.7.6</ecNumber>
    </recommendedName>
    <alternativeName>
        <fullName evidence="7">RNA polymerase subunit beta</fullName>
    </alternativeName>
    <alternativeName>
        <fullName evidence="7">Transcriptase subunit beta</fullName>
    </alternativeName>
</protein>
<dbReference type="HAMAP" id="MF_01321">
    <property type="entry name" value="RNApol_bact_RpoB"/>
    <property type="match status" value="1"/>
</dbReference>
<dbReference type="GO" id="GO:0000428">
    <property type="term" value="C:DNA-directed RNA polymerase complex"/>
    <property type="evidence" value="ECO:0007669"/>
    <property type="project" value="UniProtKB-KW"/>
</dbReference>
<evidence type="ECO:0000256" key="5">
    <source>
        <dbReference type="ARBA" id="ARBA00023163"/>
    </source>
</evidence>
<dbReference type="EMBL" id="NIOJ01000013">
    <property type="protein sequence ID" value="PNU00065.1"/>
    <property type="molecule type" value="Genomic_DNA"/>
</dbReference>
<feature type="domain" description="DNA-directed RNA polymerase subunit 2 hybrid-binding" evidence="10">
    <location>
        <begin position="695"/>
        <end position="1080"/>
    </location>
</feature>
<dbReference type="Gene3D" id="2.40.50.100">
    <property type="match status" value="1"/>
</dbReference>